<feature type="non-terminal residue" evidence="3">
    <location>
        <position position="194"/>
    </location>
</feature>
<dbReference type="AlphaFoldDB" id="A0A0D0I0B5"/>
<feature type="domain" description="Xylose isomerase-like TIM barrel" evidence="2">
    <location>
        <begin position="12"/>
        <end position="183"/>
    </location>
</feature>
<evidence type="ECO:0000259" key="2">
    <source>
        <dbReference type="Pfam" id="PF01261"/>
    </source>
</evidence>
<evidence type="ECO:0000313" key="3">
    <source>
        <dbReference type="EMBL" id="KIP53251.1"/>
    </source>
</evidence>
<comment type="caution">
    <text evidence="3">The sequence shown here is derived from an EMBL/GenBank/DDBJ whole genome shotgun (WGS) entry which is preliminary data.</text>
</comment>
<dbReference type="InterPro" id="IPR036237">
    <property type="entry name" value="Xyl_isomerase-like_sf"/>
</dbReference>
<keyword evidence="1" id="KW-0119">Carbohydrate metabolism</keyword>
<dbReference type="Gene3D" id="3.20.20.150">
    <property type="entry name" value="Divalent-metal-dependent TIM barrel enzymes"/>
    <property type="match status" value="1"/>
</dbReference>
<reference evidence="3 4" key="1">
    <citation type="submission" date="2015-01" db="EMBL/GenBank/DDBJ databases">
        <title>Draft genome sequence of Leucobacter komagatae strain VKM ST2845.</title>
        <authorList>
            <person name="Karlyshev A.V."/>
            <person name="Kudryashova E.B."/>
        </authorList>
    </citation>
    <scope>NUCLEOTIDE SEQUENCE [LARGE SCALE GENOMIC DNA]</scope>
    <source>
        <strain evidence="3 4">VKM ST2845</strain>
    </source>
</reference>
<proteinExistence type="predicted"/>
<dbReference type="EMBL" id="JXSQ01000003">
    <property type="protein sequence ID" value="KIP53251.1"/>
    <property type="molecule type" value="Genomic_DNA"/>
</dbReference>
<protein>
    <recommendedName>
        <fullName evidence="2">Xylose isomerase-like TIM barrel domain-containing protein</fullName>
    </recommendedName>
</protein>
<organism evidence="3 4">
    <name type="scientific">Leucobacter komagatae</name>
    <dbReference type="NCBI Taxonomy" id="55969"/>
    <lineage>
        <taxon>Bacteria</taxon>
        <taxon>Bacillati</taxon>
        <taxon>Actinomycetota</taxon>
        <taxon>Actinomycetes</taxon>
        <taxon>Micrococcales</taxon>
        <taxon>Microbacteriaceae</taxon>
        <taxon>Leucobacter</taxon>
    </lineage>
</organism>
<gene>
    <name evidence="3" type="ORF">SD72_02995</name>
</gene>
<dbReference type="InterPro" id="IPR013022">
    <property type="entry name" value="Xyl_isomerase-like_TIM-brl"/>
</dbReference>
<accession>A0A0D0I0B5</accession>
<dbReference type="Pfam" id="PF01261">
    <property type="entry name" value="AP_endonuc_2"/>
    <property type="match status" value="1"/>
</dbReference>
<keyword evidence="4" id="KW-1185">Reference proteome</keyword>
<evidence type="ECO:0000313" key="4">
    <source>
        <dbReference type="Proteomes" id="UP000032120"/>
    </source>
</evidence>
<dbReference type="SUPFAM" id="SSF51658">
    <property type="entry name" value="Xylose isomerase-like"/>
    <property type="match status" value="1"/>
</dbReference>
<dbReference type="Proteomes" id="UP000032120">
    <property type="component" value="Unassembled WGS sequence"/>
</dbReference>
<sequence>MIPGRSLTEKAELVRAWGYDTLAVFQPKDEWTPAVHGELLELESRTGVRPVEFVLTDDIYGNAMSEDLRLRDACRDMYREAVDVCAELGMVTEIEYEYGPQDPMPLFTPYRQMPAAEETDFVSFYLELLARASGSAAAVLLEPLNRYESRYLNSVSDNLRVLELVNHPNSGLLPDTFHMSIEEQSISGALRSAG</sequence>
<evidence type="ECO:0000256" key="1">
    <source>
        <dbReference type="ARBA" id="ARBA00023277"/>
    </source>
</evidence>
<name>A0A0D0I0B5_9MICO</name>